<evidence type="ECO:0000256" key="1">
    <source>
        <dbReference type="SAM" id="SignalP"/>
    </source>
</evidence>
<dbReference type="Proteomes" id="UP000799753">
    <property type="component" value="Unassembled WGS sequence"/>
</dbReference>
<proteinExistence type="predicted"/>
<accession>A0A6A6S5T3</accession>
<dbReference type="EMBL" id="MU006780">
    <property type="protein sequence ID" value="KAF2642975.1"/>
    <property type="molecule type" value="Genomic_DNA"/>
</dbReference>
<dbReference type="AlphaFoldDB" id="A0A6A6S5T3"/>
<name>A0A6A6S5T3_9PLEO</name>
<keyword evidence="3" id="KW-1185">Reference proteome</keyword>
<protein>
    <recommendedName>
        <fullName evidence="4">Secreted protein</fullName>
    </recommendedName>
</protein>
<feature type="signal peptide" evidence="1">
    <location>
        <begin position="1"/>
        <end position="22"/>
    </location>
</feature>
<keyword evidence="1" id="KW-0732">Signal</keyword>
<sequence>MSCIQRAVLCISLLSFFNPARYFPCPETDFYPTRAKPHLALPILNSSKSCTAQICRPVGQLPGWASSHSSNWVSFSSKQCEL</sequence>
<evidence type="ECO:0000313" key="3">
    <source>
        <dbReference type="Proteomes" id="UP000799753"/>
    </source>
</evidence>
<gene>
    <name evidence="2" type="ORF">P280DRAFT_241421</name>
</gene>
<evidence type="ECO:0000313" key="2">
    <source>
        <dbReference type="EMBL" id="KAF2642975.1"/>
    </source>
</evidence>
<feature type="chain" id="PRO_5025678013" description="Secreted protein" evidence="1">
    <location>
        <begin position="23"/>
        <end position="82"/>
    </location>
</feature>
<evidence type="ECO:0008006" key="4">
    <source>
        <dbReference type="Google" id="ProtNLM"/>
    </source>
</evidence>
<reference evidence="2" key="1">
    <citation type="journal article" date="2020" name="Stud. Mycol.">
        <title>101 Dothideomycetes genomes: a test case for predicting lifestyles and emergence of pathogens.</title>
        <authorList>
            <person name="Haridas S."/>
            <person name="Albert R."/>
            <person name="Binder M."/>
            <person name="Bloem J."/>
            <person name="Labutti K."/>
            <person name="Salamov A."/>
            <person name="Andreopoulos B."/>
            <person name="Baker S."/>
            <person name="Barry K."/>
            <person name="Bills G."/>
            <person name="Bluhm B."/>
            <person name="Cannon C."/>
            <person name="Castanera R."/>
            <person name="Culley D."/>
            <person name="Daum C."/>
            <person name="Ezra D."/>
            <person name="Gonzalez J."/>
            <person name="Henrissat B."/>
            <person name="Kuo A."/>
            <person name="Liang C."/>
            <person name="Lipzen A."/>
            <person name="Lutzoni F."/>
            <person name="Magnuson J."/>
            <person name="Mondo S."/>
            <person name="Nolan M."/>
            <person name="Ohm R."/>
            <person name="Pangilinan J."/>
            <person name="Park H.-J."/>
            <person name="Ramirez L."/>
            <person name="Alfaro M."/>
            <person name="Sun H."/>
            <person name="Tritt A."/>
            <person name="Yoshinaga Y."/>
            <person name="Zwiers L.-H."/>
            <person name="Turgeon B."/>
            <person name="Goodwin S."/>
            <person name="Spatafora J."/>
            <person name="Crous P."/>
            <person name="Grigoriev I."/>
        </authorList>
    </citation>
    <scope>NUCLEOTIDE SEQUENCE</scope>
    <source>
        <strain evidence="2">CBS 473.64</strain>
    </source>
</reference>
<organism evidence="2 3">
    <name type="scientific">Massarina eburnea CBS 473.64</name>
    <dbReference type="NCBI Taxonomy" id="1395130"/>
    <lineage>
        <taxon>Eukaryota</taxon>
        <taxon>Fungi</taxon>
        <taxon>Dikarya</taxon>
        <taxon>Ascomycota</taxon>
        <taxon>Pezizomycotina</taxon>
        <taxon>Dothideomycetes</taxon>
        <taxon>Pleosporomycetidae</taxon>
        <taxon>Pleosporales</taxon>
        <taxon>Massarineae</taxon>
        <taxon>Massarinaceae</taxon>
        <taxon>Massarina</taxon>
    </lineage>
</organism>